<dbReference type="EMBL" id="JBFXLT010000003">
    <property type="protein sequence ID" value="KAL2822036.1"/>
    <property type="molecule type" value="Genomic_DNA"/>
</dbReference>
<proteinExistence type="predicted"/>
<evidence type="ECO:0000313" key="2">
    <source>
        <dbReference type="Proteomes" id="UP001610334"/>
    </source>
</evidence>
<name>A0ABR4I2S5_9EURO</name>
<evidence type="ECO:0000313" key="1">
    <source>
        <dbReference type="EMBL" id="KAL2822036.1"/>
    </source>
</evidence>
<sequence>MSSITMRWLAADVARILDEAAVTNILFGWMAVSLVGKDFGFQEIDFVVSDNKLQVATDALIYAGFPLCTIHNCSELESCRNKKTRNQDELKAKNRHHPVAACHFHIMEPGQALVSLHRKSNILWWLPDAIEERPATSNPHLWLSTDSRLHLGSGPWPKLYPIKILNPNWLAKAVLSLLCRDGGAPQTGWDMWYSMAQCLAELEKLTAEKGIQYFDTELKLAWTFYSHWDRIKQKRLFLRIK</sequence>
<keyword evidence="2" id="KW-1185">Reference proteome</keyword>
<protein>
    <recommendedName>
        <fullName evidence="3">Nucleotidyltransferase family protein</fullName>
    </recommendedName>
</protein>
<organism evidence="1 2">
    <name type="scientific">Aspergillus granulosus</name>
    <dbReference type="NCBI Taxonomy" id="176169"/>
    <lineage>
        <taxon>Eukaryota</taxon>
        <taxon>Fungi</taxon>
        <taxon>Dikarya</taxon>
        <taxon>Ascomycota</taxon>
        <taxon>Pezizomycotina</taxon>
        <taxon>Eurotiomycetes</taxon>
        <taxon>Eurotiomycetidae</taxon>
        <taxon>Eurotiales</taxon>
        <taxon>Aspergillaceae</taxon>
        <taxon>Aspergillus</taxon>
        <taxon>Aspergillus subgen. Nidulantes</taxon>
    </lineage>
</organism>
<dbReference type="Proteomes" id="UP001610334">
    <property type="component" value="Unassembled WGS sequence"/>
</dbReference>
<accession>A0ABR4I2S5</accession>
<reference evidence="1 2" key="1">
    <citation type="submission" date="2024-07" db="EMBL/GenBank/DDBJ databases">
        <title>Section-level genome sequencing and comparative genomics of Aspergillus sections Usti and Cavernicolus.</title>
        <authorList>
            <consortium name="Lawrence Berkeley National Laboratory"/>
            <person name="Nybo J.L."/>
            <person name="Vesth T.C."/>
            <person name="Theobald S."/>
            <person name="Frisvad J.C."/>
            <person name="Larsen T.O."/>
            <person name="Kjaerboelling I."/>
            <person name="Rothschild-Mancinelli K."/>
            <person name="Lyhne E.K."/>
            <person name="Kogle M.E."/>
            <person name="Barry K."/>
            <person name="Clum A."/>
            <person name="Na H."/>
            <person name="Ledsgaard L."/>
            <person name="Lin J."/>
            <person name="Lipzen A."/>
            <person name="Kuo A."/>
            <person name="Riley R."/>
            <person name="Mondo S."/>
            <person name="Labutti K."/>
            <person name="Haridas S."/>
            <person name="Pangalinan J."/>
            <person name="Salamov A.A."/>
            <person name="Simmons B.A."/>
            <person name="Magnuson J.K."/>
            <person name="Chen J."/>
            <person name="Drula E."/>
            <person name="Henrissat B."/>
            <person name="Wiebenga A."/>
            <person name="Lubbers R.J."/>
            <person name="Gomes A.C."/>
            <person name="Makela M.R."/>
            <person name="Stajich J."/>
            <person name="Grigoriev I.V."/>
            <person name="Mortensen U.H."/>
            <person name="De Vries R.P."/>
            <person name="Baker S.E."/>
            <person name="Andersen M.R."/>
        </authorList>
    </citation>
    <scope>NUCLEOTIDE SEQUENCE [LARGE SCALE GENOMIC DNA]</scope>
    <source>
        <strain evidence="1 2">CBS 588.65</strain>
    </source>
</reference>
<gene>
    <name evidence="1" type="ORF">BJX63DRAFT_427387</name>
</gene>
<comment type="caution">
    <text evidence="1">The sequence shown here is derived from an EMBL/GenBank/DDBJ whole genome shotgun (WGS) entry which is preliminary data.</text>
</comment>
<evidence type="ECO:0008006" key="3">
    <source>
        <dbReference type="Google" id="ProtNLM"/>
    </source>
</evidence>